<dbReference type="AlphaFoldDB" id="A0AAD6VP74"/>
<dbReference type="PANTHER" id="PTHR14677">
    <property type="entry name" value="ARSENITE INDUCUBLE RNA ASSOCIATED PROTEIN AIP-1-RELATED"/>
    <property type="match status" value="1"/>
</dbReference>
<dbReference type="EMBL" id="JARJCW010000011">
    <property type="protein sequence ID" value="KAJ7219032.1"/>
    <property type="molecule type" value="Genomic_DNA"/>
</dbReference>
<keyword evidence="3" id="KW-0862">Zinc</keyword>
<feature type="region of interest" description="Disordered" evidence="5">
    <location>
        <begin position="124"/>
        <end position="148"/>
    </location>
</feature>
<dbReference type="Pfam" id="PF01428">
    <property type="entry name" value="zf-AN1"/>
    <property type="match status" value="2"/>
</dbReference>
<dbReference type="Gene3D" id="4.10.1110.10">
    <property type="entry name" value="AN1-like Zinc finger"/>
    <property type="match status" value="2"/>
</dbReference>
<dbReference type="SUPFAM" id="SSF118310">
    <property type="entry name" value="AN1-like Zinc finger"/>
    <property type="match status" value="2"/>
</dbReference>
<protein>
    <recommendedName>
        <fullName evidence="6">AN1-type domain-containing protein</fullName>
    </recommendedName>
</protein>
<dbReference type="GO" id="GO:0008270">
    <property type="term" value="F:zinc ion binding"/>
    <property type="evidence" value="ECO:0007669"/>
    <property type="project" value="UniProtKB-KW"/>
</dbReference>
<keyword evidence="2 4" id="KW-0863">Zinc-finger</keyword>
<dbReference type="PROSITE" id="PS51039">
    <property type="entry name" value="ZF_AN1"/>
    <property type="match status" value="1"/>
</dbReference>
<dbReference type="InterPro" id="IPR000058">
    <property type="entry name" value="Znf_AN1"/>
</dbReference>
<evidence type="ECO:0000256" key="1">
    <source>
        <dbReference type="ARBA" id="ARBA00022723"/>
    </source>
</evidence>
<sequence length="235" mass="25916">MLDIGSQCSHSPCKEIDFLPIYCRCQRYFCRAHSSADAHGCTYIVRPTDLPSVPGSSLQRCAAVGCTKPSLESFVHSDAEGRTPAKCSDCQGSFCAEHRHPQSHSCQTEPTERPKNEAARALLAKNFPTTSKRKVPASRAPTSRNSTDPAKLLMNMRHRAVPLDPRDKQTALPPSDRLHIKLLCDDNKEMIFWVRKSLGTGRVLDLLADRLGISSETAVCWPFTSSLCLTDSSSL</sequence>
<reference evidence="7" key="1">
    <citation type="submission" date="2023-03" db="EMBL/GenBank/DDBJ databases">
        <title>Massive genome expansion in bonnet fungi (Mycena s.s.) driven by repeated elements and novel gene families across ecological guilds.</title>
        <authorList>
            <consortium name="Lawrence Berkeley National Laboratory"/>
            <person name="Harder C.B."/>
            <person name="Miyauchi S."/>
            <person name="Viragh M."/>
            <person name="Kuo A."/>
            <person name="Thoen E."/>
            <person name="Andreopoulos B."/>
            <person name="Lu D."/>
            <person name="Skrede I."/>
            <person name="Drula E."/>
            <person name="Henrissat B."/>
            <person name="Morin E."/>
            <person name="Kohler A."/>
            <person name="Barry K."/>
            <person name="LaButti K."/>
            <person name="Morin E."/>
            <person name="Salamov A."/>
            <person name="Lipzen A."/>
            <person name="Mereny Z."/>
            <person name="Hegedus B."/>
            <person name="Baldrian P."/>
            <person name="Stursova M."/>
            <person name="Weitz H."/>
            <person name="Taylor A."/>
            <person name="Grigoriev I.V."/>
            <person name="Nagy L.G."/>
            <person name="Martin F."/>
            <person name="Kauserud H."/>
        </authorList>
    </citation>
    <scope>NUCLEOTIDE SEQUENCE</scope>
    <source>
        <strain evidence="7">9144</strain>
    </source>
</reference>
<dbReference type="InterPro" id="IPR035896">
    <property type="entry name" value="AN1-like_Znf"/>
</dbReference>
<keyword evidence="8" id="KW-1185">Reference proteome</keyword>
<dbReference type="SMART" id="SM00154">
    <property type="entry name" value="ZnF_AN1"/>
    <property type="match status" value="2"/>
</dbReference>
<name>A0AAD6VP74_9AGAR</name>
<dbReference type="GO" id="GO:0005737">
    <property type="term" value="C:cytoplasm"/>
    <property type="evidence" value="ECO:0007669"/>
    <property type="project" value="TreeGrafter"/>
</dbReference>
<evidence type="ECO:0000259" key="6">
    <source>
        <dbReference type="PROSITE" id="PS51039"/>
    </source>
</evidence>
<dbReference type="PANTHER" id="PTHR14677:SF40">
    <property type="entry name" value="CDC48-ASSOCIATED UBIQUITIN-LIKE_ZINC FINGER PROTEIN 1"/>
    <property type="match status" value="1"/>
</dbReference>
<gene>
    <name evidence="7" type="ORF">GGX14DRAFT_356387</name>
</gene>
<dbReference type="Proteomes" id="UP001219525">
    <property type="component" value="Unassembled WGS sequence"/>
</dbReference>
<proteinExistence type="predicted"/>
<evidence type="ECO:0000256" key="3">
    <source>
        <dbReference type="ARBA" id="ARBA00022833"/>
    </source>
</evidence>
<organism evidence="7 8">
    <name type="scientific">Mycena pura</name>
    <dbReference type="NCBI Taxonomy" id="153505"/>
    <lineage>
        <taxon>Eukaryota</taxon>
        <taxon>Fungi</taxon>
        <taxon>Dikarya</taxon>
        <taxon>Basidiomycota</taxon>
        <taxon>Agaricomycotina</taxon>
        <taxon>Agaricomycetes</taxon>
        <taxon>Agaricomycetidae</taxon>
        <taxon>Agaricales</taxon>
        <taxon>Marasmiineae</taxon>
        <taxon>Mycenaceae</taxon>
        <taxon>Mycena</taxon>
    </lineage>
</organism>
<evidence type="ECO:0000256" key="5">
    <source>
        <dbReference type="SAM" id="MobiDB-lite"/>
    </source>
</evidence>
<evidence type="ECO:0000313" key="8">
    <source>
        <dbReference type="Proteomes" id="UP001219525"/>
    </source>
</evidence>
<evidence type="ECO:0000256" key="2">
    <source>
        <dbReference type="ARBA" id="ARBA00022771"/>
    </source>
</evidence>
<accession>A0AAD6VP74</accession>
<evidence type="ECO:0000256" key="4">
    <source>
        <dbReference type="PROSITE-ProRule" id="PRU00449"/>
    </source>
</evidence>
<feature type="domain" description="AN1-type" evidence="6">
    <location>
        <begin position="2"/>
        <end position="49"/>
    </location>
</feature>
<comment type="caution">
    <text evidence="7">The sequence shown here is derived from an EMBL/GenBank/DDBJ whole genome shotgun (WGS) entry which is preliminary data.</text>
</comment>
<evidence type="ECO:0000313" key="7">
    <source>
        <dbReference type="EMBL" id="KAJ7219032.1"/>
    </source>
</evidence>
<keyword evidence="1" id="KW-0479">Metal-binding</keyword>